<accession>G9EU85</accession>
<dbReference type="RefSeq" id="WP_006872739.1">
    <property type="nucleotide sequence ID" value="NZ_JH413849.1"/>
</dbReference>
<dbReference type="PANTHER" id="PTHR38687:SF1">
    <property type="entry name" value="CELL DIVISION PROTEIN DEDD"/>
    <property type="match status" value="1"/>
</dbReference>
<evidence type="ECO:0000313" key="3">
    <source>
        <dbReference type="EMBL" id="EHL29159.1"/>
    </source>
</evidence>
<evidence type="ECO:0000256" key="1">
    <source>
        <dbReference type="SAM" id="Phobius"/>
    </source>
</evidence>
<protein>
    <recommendedName>
        <fullName evidence="2">SPOR domain-containing protein</fullName>
    </recommendedName>
</protein>
<dbReference type="Gene3D" id="3.30.70.1070">
    <property type="entry name" value="Sporulation related repeat"/>
    <property type="match status" value="1"/>
</dbReference>
<dbReference type="GO" id="GO:0032506">
    <property type="term" value="P:cytokinetic process"/>
    <property type="evidence" value="ECO:0007669"/>
    <property type="project" value="TreeGrafter"/>
</dbReference>
<dbReference type="eggNOG" id="COG3147">
    <property type="taxonomic scope" value="Bacteria"/>
</dbReference>
<dbReference type="EMBL" id="JH413849">
    <property type="protein sequence ID" value="EHL29159.1"/>
    <property type="molecule type" value="Genomic_DNA"/>
</dbReference>
<dbReference type="GO" id="GO:0030428">
    <property type="term" value="C:cell septum"/>
    <property type="evidence" value="ECO:0007669"/>
    <property type="project" value="TreeGrafter"/>
</dbReference>
<dbReference type="GO" id="GO:0042834">
    <property type="term" value="F:peptidoglycan binding"/>
    <property type="evidence" value="ECO:0007669"/>
    <property type="project" value="InterPro"/>
</dbReference>
<name>G9EU85_9GAMM</name>
<dbReference type="InterPro" id="IPR052521">
    <property type="entry name" value="Cell_div_SPOR-domain"/>
</dbReference>
<dbReference type="PROSITE" id="PS51724">
    <property type="entry name" value="SPOR"/>
    <property type="match status" value="1"/>
</dbReference>
<feature type="transmembrane region" description="Helical" evidence="1">
    <location>
        <begin position="12"/>
        <end position="31"/>
    </location>
</feature>
<reference evidence="3 4" key="1">
    <citation type="journal article" date="2011" name="BMC Genomics">
        <title>Insight into cross-talk between intra-amoebal pathogens.</title>
        <authorList>
            <person name="Gimenez G."/>
            <person name="Bertelli C."/>
            <person name="Moliner C."/>
            <person name="Robert C."/>
            <person name="Raoult D."/>
            <person name="Fournier P.E."/>
            <person name="Greub G."/>
        </authorList>
    </citation>
    <scope>NUCLEOTIDE SEQUENCE [LARGE SCALE GENOMIC DNA]</scope>
    <source>
        <strain evidence="3 4">LLAP12</strain>
    </source>
</reference>
<dbReference type="InterPro" id="IPR036680">
    <property type="entry name" value="SPOR-like_sf"/>
</dbReference>
<dbReference type="STRING" id="658187.LDG_8878"/>
<dbReference type="OrthoDB" id="5654216at2"/>
<dbReference type="PANTHER" id="PTHR38687">
    <property type="entry name" value="CELL DIVISION PROTEIN DEDD-RELATED"/>
    <property type="match status" value="1"/>
</dbReference>
<dbReference type="Pfam" id="PF05036">
    <property type="entry name" value="SPOR"/>
    <property type="match status" value="1"/>
</dbReference>
<dbReference type="SUPFAM" id="SSF110997">
    <property type="entry name" value="Sporulation related repeat"/>
    <property type="match status" value="1"/>
</dbReference>
<dbReference type="HOGENOM" id="CLU_1060882_0_0_6"/>
<gene>
    <name evidence="3" type="ORF">LDG_8878</name>
</gene>
<dbReference type="InParanoid" id="G9EU85"/>
<sequence>MKLVIDEKLKHRLVGVSVILSLGAIFLPAMMKKSSQRLDGHFSVNVQLPPKPVAPNVAVVDEEQMFKTIKVARVQLPAASPAQATTNQTKEDFIAAAPVKEDLVIPVAKAEPSLEIERPIELALLNNAAQNAVKHRIKVAANKPVIKPIKAPVIVAKASGTPSVSKQVVAKAAAKPAIKRDIYAVQLASFSQLANAQALVTKLQQKGYKANYTRIAGRNGAIYKVYVGHSPIKDNVVKLKTQLASAMRLNGFVVNTGVS</sequence>
<dbReference type="GO" id="GO:0032153">
    <property type="term" value="C:cell division site"/>
    <property type="evidence" value="ECO:0007669"/>
    <property type="project" value="TreeGrafter"/>
</dbReference>
<organism evidence="3 4">
    <name type="scientific">Legionella drancourtii LLAP12</name>
    <dbReference type="NCBI Taxonomy" id="658187"/>
    <lineage>
        <taxon>Bacteria</taxon>
        <taxon>Pseudomonadati</taxon>
        <taxon>Pseudomonadota</taxon>
        <taxon>Gammaproteobacteria</taxon>
        <taxon>Legionellales</taxon>
        <taxon>Legionellaceae</taxon>
        <taxon>Legionella</taxon>
    </lineage>
</organism>
<evidence type="ECO:0000259" key="2">
    <source>
        <dbReference type="PROSITE" id="PS51724"/>
    </source>
</evidence>
<feature type="domain" description="SPOR" evidence="2">
    <location>
        <begin position="177"/>
        <end position="256"/>
    </location>
</feature>
<dbReference type="Proteomes" id="UP000002770">
    <property type="component" value="Unassembled WGS sequence"/>
</dbReference>
<keyword evidence="4" id="KW-1185">Reference proteome</keyword>
<keyword evidence="1" id="KW-1133">Transmembrane helix</keyword>
<proteinExistence type="predicted"/>
<dbReference type="AlphaFoldDB" id="G9EU85"/>
<dbReference type="InterPro" id="IPR007730">
    <property type="entry name" value="SPOR-like_dom"/>
</dbReference>
<evidence type="ECO:0000313" key="4">
    <source>
        <dbReference type="Proteomes" id="UP000002770"/>
    </source>
</evidence>
<keyword evidence="1" id="KW-0472">Membrane</keyword>
<keyword evidence="1" id="KW-0812">Transmembrane</keyword>